<dbReference type="GO" id="GO:0015179">
    <property type="term" value="F:L-amino acid transmembrane transporter activity"/>
    <property type="evidence" value="ECO:0007669"/>
    <property type="project" value="TreeGrafter"/>
</dbReference>
<name>A0A4Q1BAJ3_TREME</name>
<protein>
    <recommendedName>
        <fullName evidence="9">Amino acid transporter transmembrane domain-containing protein</fullName>
    </recommendedName>
</protein>
<evidence type="ECO:0000256" key="3">
    <source>
        <dbReference type="ARBA" id="ARBA00022448"/>
    </source>
</evidence>
<evidence type="ECO:0000313" key="10">
    <source>
        <dbReference type="EMBL" id="RXK34646.1"/>
    </source>
</evidence>
<dbReference type="STRING" id="5217.A0A4Q1BAJ3"/>
<keyword evidence="5" id="KW-0029">Amino-acid transport</keyword>
<keyword evidence="11" id="KW-1185">Reference proteome</keyword>
<evidence type="ECO:0000256" key="2">
    <source>
        <dbReference type="ARBA" id="ARBA00008066"/>
    </source>
</evidence>
<dbReference type="PANTHER" id="PTHR22950">
    <property type="entry name" value="AMINO ACID TRANSPORTER"/>
    <property type="match status" value="1"/>
</dbReference>
<dbReference type="InParanoid" id="A0A4Q1BAJ3"/>
<feature type="transmembrane region" description="Helical" evidence="8">
    <location>
        <begin position="204"/>
        <end position="231"/>
    </location>
</feature>
<evidence type="ECO:0000256" key="7">
    <source>
        <dbReference type="ARBA" id="ARBA00023136"/>
    </source>
</evidence>
<feature type="transmembrane region" description="Helical" evidence="8">
    <location>
        <begin position="258"/>
        <end position="279"/>
    </location>
</feature>
<keyword evidence="3" id="KW-0813">Transport</keyword>
<keyword evidence="4 8" id="KW-0812">Transmembrane</keyword>
<accession>A0A4Q1BAJ3</accession>
<evidence type="ECO:0000256" key="8">
    <source>
        <dbReference type="SAM" id="Phobius"/>
    </source>
</evidence>
<dbReference type="OrthoDB" id="655540at2759"/>
<dbReference type="VEuPathDB" id="FungiDB:TREMEDRAFT_68655"/>
<evidence type="ECO:0000256" key="1">
    <source>
        <dbReference type="ARBA" id="ARBA00004141"/>
    </source>
</evidence>
<comment type="similarity">
    <text evidence="2">Belongs to the amino acid/polyamine transporter 2 family.</text>
</comment>
<feature type="transmembrane region" description="Helical" evidence="8">
    <location>
        <begin position="104"/>
        <end position="125"/>
    </location>
</feature>
<comment type="subcellular location">
    <subcellularLocation>
        <location evidence="1">Membrane</location>
        <topology evidence="1">Multi-pass membrane protein</topology>
    </subcellularLocation>
</comment>
<feature type="transmembrane region" description="Helical" evidence="8">
    <location>
        <begin position="79"/>
        <end position="98"/>
    </location>
</feature>
<feature type="transmembrane region" description="Helical" evidence="8">
    <location>
        <begin position="291"/>
        <end position="313"/>
    </location>
</feature>
<evidence type="ECO:0000256" key="4">
    <source>
        <dbReference type="ARBA" id="ARBA00022692"/>
    </source>
</evidence>
<dbReference type="PANTHER" id="PTHR22950:SF692">
    <property type="entry name" value="TRANSMEMBRANE AMINO ACID TRANSPORTER FAMILY PROTEIN"/>
    <property type="match status" value="1"/>
</dbReference>
<proteinExistence type="inferred from homology"/>
<dbReference type="Proteomes" id="UP000289152">
    <property type="component" value="Unassembled WGS sequence"/>
</dbReference>
<evidence type="ECO:0000256" key="6">
    <source>
        <dbReference type="ARBA" id="ARBA00022989"/>
    </source>
</evidence>
<keyword evidence="6 8" id="KW-1133">Transmembrane helix</keyword>
<keyword evidence="7 8" id="KW-0472">Membrane</keyword>
<dbReference type="EMBL" id="SDIL01000246">
    <property type="protein sequence ID" value="RXK34646.1"/>
    <property type="molecule type" value="Genomic_DNA"/>
</dbReference>
<comment type="caution">
    <text evidence="10">The sequence shown here is derived from an EMBL/GenBank/DDBJ whole genome shotgun (WGS) entry which is preliminary data.</text>
</comment>
<organism evidence="10 11">
    <name type="scientific">Tremella mesenterica</name>
    <name type="common">Jelly fungus</name>
    <dbReference type="NCBI Taxonomy" id="5217"/>
    <lineage>
        <taxon>Eukaryota</taxon>
        <taxon>Fungi</taxon>
        <taxon>Dikarya</taxon>
        <taxon>Basidiomycota</taxon>
        <taxon>Agaricomycotina</taxon>
        <taxon>Tremellomycetes</taxon>
        <taxon>Tremellales</taxon>
        <taxon>Tremellaceae</taxon>
        <taxon>Tremella</taxon>
    </lineage>
</organism>
<evidence type="ECO:0000313" key="11">
    <source>
        <dbReference type="Proteomes" id="UP000289152"/>
    </source>
</evidence>
<feature type="domain" description="Amino acid transporter transmembrane" evidence="9">
    <location>
        <begin position="72"/>
        <end position="313"/>
    </location>
</feature>
<dbReference type="GO" id="GO:0005774">
    <property type="term" value="C:vacuolar membrane"/>
    <property type="evidence" value="ECO:0007669"/>
    <property type="project" value="TreeGrafter"/>
</dbReference>
<dbReference type="InterPro" id="IPR013057">
    <property type="entry name" value="AA_transpt_TM"/>
</dbReference>
<dbReference type="Pfam" id="PF01490">
    <property type="entry name" value="Aa_trans"/>
    <property type="match status" value="1"/>
</dbReference>
<gene>
    <name evidence="10" type="ORF">M231_08097</name>
</gene>
<dbReference type="AlphaFoldDB" id="A0A4Q1BAJ3"/>
<sequence length="318" mass="34670">MVITADLTSQTTSHTGLSPLSLSTQATEITPLISQSNDLAQHANTSSSFSNHLENGREQETVKEVEVFVPGESTFIQTLLNILCNIIGTGLLACPIALAHAGWILGPILMAMVAATTLYTLKIFLRIIEKNKSLKTYTEVVGQGLGPIGLKLVTVIFVMETMTWIVTLVVLYSDTLAAVWPILRSDQWKWVSLVVIIPTSFMPLRYLSFTSGFGITTNWVLIGILLFTGIVTDGQHSPGSLHEPAHTDLWPNHGLIKFGTVIGILLSGYGGHALIPNLIRDMKEHLKADRVCELAYGIAISIYLLVAVCGYIMNCYTT</sequence>
<evidence type="ECO:0000256" key="5">
    <source>
        <dbReference type="ARBA" id="ARBA00022970"/>
    </source>
</evidence>
<reference evidence="10 11" key="1">
    <citation type="submission" date="2016-06" db="EMBL/GenBank/DDBJ databases">
        <title>Evolution of pathogenesis and genome organization in the Tremellales.</title>
        <authorList>
            <person name="Cuomo C."/>
            <person name="Litvintseva A."/>
            <person name="Heitman J."/>
            <person name="Chen Y."/>
            <person name="Sun S."/>
            <person name="Springer D."/>
            <person name="Dromer F."/>
            <person name="Young S."/>
            <person name="Zeng Q."/>
            <person name="Chapman S."/>
            <person name="Gujja S."/>
            <person name="Saif S."/>
            <person name="Birren B."/>
        </authorList>
    </citation>
    <scope>NUCLEOTIDE SEQUENCE [LARGE SCALE GENOMIC DNA]</scope>
    <source>
        <strain evidence="10 11">ATCC 28783</strain>
    </source>
</reference>
<evidence type="ECO:0000259" key="9">
    <source>
        <dbReference type="Pfam" id="PF01490"/>
    </source>
</evidence>